<dbReference type="InterPro" id="IPR000182">
    <property type="entry name" value="GNAT_dom"/>
</dbReference>
<dbReference type="RefSeq" id="WP_240983376.1">
    <property type="nucleotide sequence ID" value="NZ_CDGJ01000065.1"/>
</dbReference>
<evidence type="ECO:0000313" key="4">
    <source>
        <dbReference type="EMBL" id="CEJ07787.1"/>
    </source>
</evidence>
<accession>A0A8S0WDV5</accession>
<dbReference type="EC" id="2.3.1.-" evidence="3"/>
<feature type="domain" description="N-acetyltransferase" evidence="2">
    <location>
        <begin position="6"/>
        <end position="156"/>
    </location>
</feature>
<feature type="compositionally biased region" description="Basic and acidic residues" evidence="1">
    <location>
        <begin position="305"/>
        <end position="318"/>
    </location>
</feature>
<dbReference type="GO" id="GO:0016747">
    <property type="term" value="F:acyltransferase activity, transferring groups other than amino-acyl groups"/>
    <property type="evidence" value="ECO:0007669"/>
    <property type="project" value="InterPro"/>
</dbReference>
<evidence type="ECO:0000256" key="1">
    <source>
        <dbReference type="SAM" id="MobiDB-lite"/>
    </source>
</evidence>
<dbReference type="PROSITE" id="PS51186">
    <property type="entry name" value="GNAT"/>
    <property type="match status" value="1"/>
</dbReference>
<name>A0A8S0WDV5_9FIRM</name>
<reference evidence="3" key="2">
    <citation type="submission" date="2020-01" db="EMBL/GenBank/DDBJ databases">
        <authorList>
            <person name="Hornung B."/>
        </authorList>
    </citation>
    <scope>NUCLEOTIDE SEQUENCE</scope>
    <source>
        <strain evidence="3">PacBioINE</strain>
    </source>
</reference>
<reference evidence="4" key="1">
    <citation type="submission" date="2014-11" db="EMBL/GenBank/DDBJ databases">
        <authorList>
            <person name="Hornung B.V."/>
        </authorList>
    </citation>
    <scope>NUCLEOTIDE SEQUENCE</scope>
    <source>
        <strain evidence="4">INE</strain>
    </source>
</reference>
<dbReference type="EMBL" id="CDGJ01000065">
    <property type="protein sequence ID" value="CEJ07787.1"/>
    <property type="molecule type" value="Genomic_DNA"/>
</dbReference>
<sequence>MAAGDLRFRRYRDEDFEEYAQVFEAVYGKAPDRDFFMWKNLKNPASGEGALIYLALNGEGRIVGANSFFPGVLEYEGTSYRAVQSGDTMVLKEYRGRGIFGRILAFALADLRAQGYALIYGYANGNSYPGFLKAGFADLGRIDLFYRVLSWQGLLAGRGPVWRLLGGVVDRSKNILQWPARSHDYRVESIAPEAAAVVLEGKEATGRGIQPRKDAAYLTWKYLDQPHREEREYLTLVVRKGSDDAAGKGSDGVSGKGSDDTAGKGPDDTAGKGPDDTAGKGPDDAAGKGSEDVVGKGPQDAVQKSSEEATQKRLDDATDKSSEDVAVFVVRLDRHDHFSGGEIVESFVSRAEEAAASLSELGRYLNRRGIAFVRVWDPGGGAFPSHLRGNGFFRRQVPLYLIVKVLQADLEFFTERERWQISAGDADTA</sequence>
<dbReference type="AlphaFoldDB" id="A0A8S0WDV5"/>
<keyword evidence="5" id="KW-1185">Reference proteome</keyword>
<dbReference type="SUPFAM" id="SSF55729">
    <property type="entry name" value="Acyl-CoA N-acyltransferases (Nat)"/>
    <property type="match status" value="1"/>
</dbReference>
<dbReference type="Proteomes" id="UP001071230">
    <property type="component" value="Unassembled WGS sequence"/>
</dbReference>
<dbReference type="InterPro" id="IPR016181">
    <property type="entry name" value="Acyl_CoA_acyltransferase"/>
</dbReference>
<evidence type="ECO:0000313" key="3">
    <source>
        <dbReference type="EMBL" id="CAA7599592.1"/>
    </source>
</evidence>
<dbReference type="Pfam" id="PF13527">
    <property type="entry name" value="Acetyltransf_9"/>
    <property type="match status" value="1"/>
</dbReference>
<dbReference type="EMBL" id="LR746496">
    <property type="protein sequence ID" value="CAA7599592.1"/>
    <property type="molecule type" value="Genomic_DNA"/>
</dbReference>
<evidence type="ECO:0000313" key="5">
    <source>
        <dbReference type="Proteomes" id="UP001071230"/>
    </source>
</evidence>
<keyword evidence="3" id="KW-0012">Acyltransferase</keyword>
<dbReference type="Proteomes" id="UP000836597">
    <property type="component" value="Chromosome"/>
</dbReference>
<dbReference type="CDD" id="cd04301">
    <property type="entry name" value="NAT_SF"/>
    <property type="match status" value="1"/>
</dbReference>
<organism evidence="3">
    <name type="scientific">Acididesulfobacillus acetoxydans</name>
    <dbReference type="NCBI Taxonomy" id="1561005"/>
    <lineage>
        <taxon>Bacteria</taxon>
        <taxon>Bacillati</taxon>
        <taxon>Bacillota</taxon>
        <taxon>Clostridia</taxon>
        <taxon>Eubacteriales</taxon>
        <taxon>Peptococcaceae</taxon>
        <taxon>Acididesulfobacillus</taxon>
    </lineage>
</organism>
<evidence type="ECO:0000259" key="2">
    <source>
        <dbReference type="PROSITE" id="PS51186"/>
    </source>
</evidence>
<feature type="region of interest" description="Disordered" evidence="1">
    <location>
        <begin position="243"/>
        <end position="318"/>
    </location>
</feature>
<feature type="compositionally biased region" description="Basic and acidic residues" evidence="1">
    <location>
        <begin position="257"/>
        <end position="294"/>
    </location>
</feature>
<dbReference type="KEGG" id="aacx:DEACI_0218"/>
<keyword evidence="3" id="KW-0808">Transferase</keyword>
<proteinExistence type="predicted"/>
<protein>
    <submittedName>
        <fullName evidence="4">Acyl-CoA N-acyltransferase</fullName>
    </submittedName>
    <submittedName>
        <fullName evidence="3">Gcn5-related N-acetyltransferase (GNAT) domain protein</fullName>
        <ecNumber evidence="3">2.3.1.-</ecNumber>
    </submittedName>
</protein>
<dbReference type="Gene3D" id="3.40.630.30">
    <property type="match status" value="1"/>
</dbReference>
<gene>
    <name evidence="3" type="ORF">DEACI_0218</name>
    <name evidence="4" type="ORF">DEACI_2253</name>
</gene>